<feature type="compositionally biased region" description="Low complexity" evidence="1">
    <location>
        <begin position="322"/>
        <end position="334"/>
    </location>
</feature>
<name>A0A3N4KD28_9PEZI</name>
<dbReference type="Proteomes" id="UP000277580">
    <property type="component" value="Unassembled WGS sequence"/>
</dbReference>
<dbReference type="AlphaFoldDB" id="A0A3N4KD28"/>
<feature type="compositionally biased region" description="Polar residues" evidence="1">
    <location>
        <begin position="43"/>
        <end position="55"/>
    </location>
</feature>
<feature type="compositionally biased region" description="Low complexity" evidence="1">
    <location>
        <begin position="100"/>
        <end position="114"/>
    </location>
</feature>
<dbReference type="EMBL" id="ML119163">
    <property type="protein sequence ID" value="RPB08423.1"/>
    <property type="molecule type" value="Genomic_DNA"/>
</dbReference>
<reference evidence="2 3" key="1">
    <citation type="journal article" date="2018" name="Nat. Ecol. Evol.">
        <title>Pezizomycetes genomes reveal the molecular basis of ectomycorrhizal truffle lifestyle.</title>
        <authorList>
            <person name="Murat C."/>
            <person name="Payen T."/>
            <person name="Noel B."/>
            <person name="Kuo A."/>
            <person name="Morin E."/>
            <person name="Chen J."/>
            <person name="Kohler A."/>
            <person name="Krizsan K."/>
            <person name="Balestrini R."/>
            <person name="Da Silva C."/>
            <person name="Montanini B."/>
            <person name="Hainaut M."/>
            <person name="Levati E."/>
            <person name="Barry K.W."/>
            <person name="Belfiori B."/>
            <person name="Cichocki N."/>
            <person name="Clum A."/>
            <person name="Dockter R.B."/>
            <person name="Fauchery L."/>
            <person name="Guy J."/>
            <person name="Iotti M."/>
            <person name="Le Tacon F."/>
            <person name="Lindquist E.A."/>
            <person name="Lipzen A."/>
            <person name="Malagnac F."/>
            <person name="Mello A."/>
            <person name="Molinier V."/>
            <person name="Miyauchi S."/>
            <person name="Poulain J."/>
            <person name="Riccioni C."/>
            <person name="Rubini A."/>
            <person name="Sitrit Y."/>
            <person name="Splivallo R."/>
            <person name="Traeger S."/>
            <person name="Wang M."/>
            <person name="Zifcakova L."/>
            <person name="Wipf D."/>
            <person name="Zambonelli A."/>
            <person name="Paolocci F."/>
            <person name="Nowrousian M."/>
            <person name="Ottonello S."/>
            <person name="Baldrian P."/>
            <person name="Spatafora J.W."/>
            <person name="Henrissat B."/>
            <person name="Nagy L.G."/>
            <person name="Aury J.M."/>
            <person name="Wincker P."/>
            <person name="Grigoriev I.V."/>
            <person name="Bonfante P."/>
            <person name="Martin F.M."/>
        </authorList>
    </citation>
    <scope>NUCLEOTIDE SEQUENCE [LARGE SCALE GENOMIC DNA]</scope>
    <source>
        <strain evidence="2 3">CCBAS932</strain>
    </source>
</reference>
<dbReference type="InParanoid" id="A0A3N4KD28"/>
<proteinExistence type="predicted"/>
<feature type="region of interest" description="Disordered" evidence="1">
    <location>
        <begin position="260"/>
        <end position="375"/>
    </location>
</feature>
<gene>
    <name evidence="2" type="ORF">P167DRAFT_494117</name>
</gene>
<feature type="compositionally biased region" description="Polar residues" evidence="1">
    <location>
        <begin position="296"/>
        <end position="312"/>
    </location>
</feature>
<accession>A0A3N4KD28</accession>
<feature type="compositionally biased region" description="Basic and acidic residues" evidence="1">
    <location>
        <begin position="356"/>
        <end position="375"/>
    </location>
</feature>
<protein>
    <submittedName>
        <fullName evidence="2">Uncharacterized protein</fullName>
    </submittedName>
</protein>
<dbReference type="OrthoDB" id="5385072at2759"/>
<feature type="region of interest" description="Disordered" evidence="1">
    <location>
        <begin position="98"/>
        <end position="135"/>
    </location>
</feature>
<keyword evidence="3" id="KW-1185">Reference proteome</keyword>
<organism evidence="2 3">
    <name type="scientific">Morchella conica CCBAS932</name>
    <dbReference type="NCBI Taxonomy" id="1392247"/>
    <lineage>
        <taxon>Eukaryota</taxon>
        <taxon>Fungi</taxon>
        <taxon>Dikarya</taxon>
        <taxon>Ascomycota</taxon>
        <taxon>Pezizomycotina</taxon>
        <taxon>Pezizomycetes</taxon>
        <taxon>Pezizales</taxon>
        <taxon>Morchellaceae</taxon>
        <taxon>Morchella</taxon>
    </lineage>
</organism>
<evidence type="ECO:0000313" key="2">
    <source>
        <dbReference type="EMBL" id="RPB08423.1"/>
    </source>
</evidence>
<feature type="compositionally biased region" description="Polar residues" evidence="1">
    <location>
        <begin position="23"/>
        <end position="33"/>
    </location>
</feature>
<sequence>MVEYRAPHYQFPQRPLGPPFYPSPSTKSLTINPNLAPAPNPYDPQSASSQGSYNTHARRRTSSSGALPADNYPANYNPGYSNAANNGNNFQTVTYLSHRSGSNSTTSSNSSSSGRMDQTVPITLRRSGSNHTASSIATTSSNAYVTYLRRQKATVWCDKSQYEDPRLVAAQRAAKLRAAMEVVGSSTGTYLSAGYNQHGLGSGSGSTASSLNAGRSGKLGRSTNHVASTVKKAWGGSTEPGIANGALPSGIPSRLSATEVLGDEDEDETFIVGPGLNKRSGSGKSSLNSNHRKTNRSSSIRSDTNRTSSIYGNNVGRPHRNSSGSTPSYSPTSSIAESQEGNKPKNSGSHSPPGRSEYRNTYDHSYHNAGIPRRDNTVRRRGSLNEEDVVRTMTMSGVRLFVANPDV</sequence>
<feature type="compositionally biased region" description="Low complexity" evidence="1">
    <location>
        <begin position="205"/>
        <end position="214"/>
    </location>
</feature>
<feature type="compositionally biased region" description="Polar residues" evidence="1">
    <location>
        <begin position="335"/>
        <end position="350"/>
    </location>
</feature>
<feature type="region of interest" description="Disordered" evidence="1">
    <location>
        <begin position="1"/>
        <end position="85"/>
    </location>
</feature>
<evidence type="ECO:0000256" key="1">
    <source>
        <dbReference type="SAM" id="MobiDB-lite"/>
    </source>
</evidence>
<dbReference type="STRING" id="1392247.A0A3N4KD28"/>
<feature type="compositionally biased region" description="Polar residues" evidence="1">
    <location>
        <begin position="279"/>
        <end position="289"/>
    </location>
</feature>
<evidence type="ECO:0000313" key="3">
    <source>
        <dbReference type="Proteomes" id="UP000277580"/>
    </source>
</evidence>
<feature type="region of interest" description="Disordered" evidence="1">
    <location>
        <begin position="201"/>
        <end position="223"/>
    </location>
</feature>